<sequence>MLGPRVNLNSSELAQLKKSLLPHNNTKLQFLNHWESFFHARYSPSTKTRLAKGNTCSLTMSLSEAGPSGSGPPEIPKRTSSKRARTDLLKECHHLGVELEEAKKKVRPSTSFDARYWTSAAAVCEASAAHLRAETKLAIRDWVDSEEGPATSWWATNEARRIIEQIKAATMEKSLYTRQAERINQGGPIRRAFQAMFTTSQLGICADKVGMGPRKRSEQAKFKDDLIQFYGAVTMRPNKPKAIKSIHDTATGLELPKHQVTAAHLFPYKLGPDVLVSLFGEDVEEELMTARNGLLLQSVIESALDDGAIAIVPDLPDDPTTEQVATWERDKPKNYRWRIIDEDVELLEAIIALKSQGASEDMTIRDLDGRRLSFKNDNRPRARYLYFLFVVAQLKMAWRHEYRTDPAKKLKPQLGKGFWATQGRYLNRGFLLALAEEIGHDTSFPENMPPRPGTDDASKDEEDAGETGLVVIAKIIAAQKRGDEEEDEEE</sequence>
<dbReference type="Proteomes" id="UP001275084">
    <property type="component" value="Unassembled WGS sequence"/>
</dbReference>
<feature type="region of interest" description="Disordered" evidence="1">
    <location>
        <begin position="441"/>
        <end position="468"/>
    </location>
</feature>
<keyword evidence="4" id="KW-1185">Reference proteome</keyword>
<organism evidence="3 4">
    <name type="scientific">Lasiosphaeria hispida</name>
    <dbReference type="NCBI Taxonomy" id="260671"/>
    <lineage>
        <taxon>Eukaryota</taxon>
        <taxon>Fungi</taxon>
        <taxon>Dikarya</taxon>
        <taxon>Ascomycota</taxon>
        <taxon>Pezizomycotina</taxon>
        <taxon>Sordariomycetes</taxon>
        <taxon>Sordariomycetidae</taxon>
        <taxon>Sordariales</taxon>
        <taxon>Lasiosphaeriaceae</taxon>
        <taxon>Lasiosphaeria</taxon>
    </lineage>
</organism>
<comment type="caution">
    <text evidence="3">The sequence shown here is derived from an EMBL/GenBank/DDBJ whole genome shotgun (WGS) entry which is preliminary data.</text>
</comment>
<evidence type="ECO:0000313" key="4">
    <source>
        <dbReference type="Proteomes" id="UP001275084"/>
    </source>
</evidence>
<gene>
    <name evidence="3" type="ORF">B0T25DRAFT_546177</name>
</gene>
<protein>
    <recommendedName>
        <fullName evidence="2">HNH nuclease domain-containing protein</fullName>
    </recommendedName>
</protein>
<accession>A0AAJ0MBJ0</accession>
<reference evidence="3" key="1">
    <citation type="journal article" date="2023" name="Mol. Phylogenet. Evol.">
        <title>Genome-scale phylogeny and comparative genomics of the fungal order Sordariales.</title>
        <authorList>
            <person name="Hensen N."/>
            <person name="Bonometti L."/>
            <person name="Westerberg I."/>
            <person name="Brannstrom I.O."/>
            <person name="Guillou S."/>
            <person name="Cros-Aarteil S."/>
            <person name="Calhoun S."/>
            <person name="Haridas S."/>
            <person name="Kuo A."/>
            <person name="Mondo S."/>
            <person name="Pangilinan J."/>
            <person name="Riley R."/>
            <person name="LaButti K."/>
            <person name="Andreopoulos B."/>
            <person name="Lipzen A."/>
            <person name="Chen C."/>
            <person name="Yan M."/>
            <person name="Daum C."/>
            <person name="Ng V."/>
            <person name="Clum A."/>
            <person name="Steindorff A."/>
            <person name="Ohm R.A."/>
            <person name="Martin F."/>
            <person name="Silar P."/>
            <person name="Natvig D.O."/>
            <person name="Lalanne C."/>
            <person name="Gautier V."/>
            <person name="Ament-Velasquez S.L."/>
            <person name="Kruys A."/>
            <person name="Hutchinson M.I."/>
            <person name="Powell A.J."/>
            <person name="Barry K."/>
            <person name="Miller A.N."/>
            <person name="Grigoriev I.V."/>
            <person name="Debuchy R."/>
            <person name="Gladieux P."/>
            <person name="Hiltunen Thoren M."/>
            <person name="Johannesson H."/>
        </authorList>
    </citation>
    <scope>NUCLEOTIDE SEQUENCE</scope>
    <source>
        <strain evidence="3">CBS 955.72</strain>
    </source>
</reference>
<reference evidence="3" key="2">
    <citation type="submission" date="2023-06" db="EMBL/GenBank/DDBJ databases">
        <authorList>
            <consortium name="Lawrence Berkeley National Laboratory"/>
            <person name="Haridas S."/>
            <person name="Hensen N."/>
            <person name="Bonometti L."/>
            <person name="Westerberg I."/>
            <person name="Brannstrom I.O."/>
            <person name="Guillou S."/>
            <person name="Cros-Aarteil S."/>
            <person name="Calhoun S."/>
            <person name="Kuo A."/>
            <person name="Mondo S."/>
            <person name="Pangilinan J."/>
            <person name="Riley R."/>
            <person name="Labutti K."/>
            <person name="Andreopoulos B."/>
            <person name="Lipzen A."/>
            <person name="Chen C."/>
            <person name="Yanf M."/>
            <person name="Daum C."/>
            <person name="Ng V."/>
            <person name="Clum A."/>
            <person name="Steindorff A."/>
            <person name="Ohm R."/>
            <person name="Martin F."/>
            <person name="Silar P."/>
            <person name="Natvig D."/>
            <person name="Lalanne C."/>
            <person name="Gautier V."/>
            <person name="Ament-Velasquez S.L."/>
            <person name="Kruys A."/>
            <person name="Hutchinson M.I."/>
            <person name="Powell A.J."/>
            <person name="Barry K."/>
            <person name="Miller A.N."/>
            <person name="Grigoriev I.V."/>
            <person name="Debuchy R."/>
            <person name="Gladieux P."/>
            <person name="Thoren M.H."/>
            <person name="Johannesson H."/>
        </authorList>
    </citation>
    <scope>NUCLEOTIDE SEQUENCE</scope>
    <source>
        <strain evidence="3">CBS 955.72</strain>
    </source>
</reference>
<evidence type="ECO:0000256" key="1">
    <source>
        <dbReference type="SAM" id="MobiDB-lite"/>
    </source>
</evidence>
<dbReference type="AlphaFoldDB" id="A0AAJ0MBJ0"/>
<evidence type="ECO:0000259" key="2">
    <source>
        <dbReference type="Pfam" id="PF13391"/>
    </source>
</evidence>
<dbReference type="EMBL" id="JAUIQD010000005">
    <property type="protein sequence ID" value="KAK3348652.1"/>
    <property type="molecule type" value="Genomic_DNA"/>
</dbReference>
<dbReference type="InterPro" id="IPR003615">
    <property type="entry name" value="HNH_nuc"/>
</dbReference>
<evidence type="ECO:0000313" key="3">
    <source>
        <dbReference type="EMBL" id="KAK3348652.1"/>
    </source>
</evidence>
<proteinExistence type="predicted"/>
<dbReference type="Pfam" id="PF13391">
    <property type="entry name" value="HNH_2"/>
    <property type="match status" value="1"/>
</dbReference>
<feature type="region of interest" description="Disordered" evidence="1">
    <location>
        <begin position="61"/>
        <end position="82"/>
    </location>
</feature>
<name>A0AAJ0MBJ0_9PEZI</name>
<feature type="domain" description="HNH nuclease" evidence="2">
    <location>
        <begin position="251"/>
        <end position="312"/>
    </location>
</feature>